<dbReference type="GO" id="GO:0016740">
    <property type="term" value="F:transferase activity"/>
    <property type="evidence" value="ECO:0007669"/>
    <property type="project" value="InterPro"/>
</dbReference>
<organism evidence="2 3">
    <name type="scientific">Candidatus Dechloromonas phosphorivorans</name>
    <dbReference type="NCBI Taxonomy" id="2899244"/>
    <lineage>
        <taxon>Bacteria</taxon>
        <taxon>Pseudomonadati</taxon>
        <taxon>Pseudomonadota</taxon>
        <taxon>Betaproteobacteria</taxon>
        <taxon>Rhodocyclales</taxon>
        <taxon>Azonexaceae</taxon>
        <taxon>Dechloromonas</taxon>
    </lineage>
</organism>
<name>A0A9D7LNE7_9RHOO</name>
<dbReference type="InterPro" id="IPR005490">
    <property type="entry name" value="LD_TPept_cat_dom"/>
</dbReference>
<evidence type="ECO:0000313" key="2">
    <source>
        <dbReference type="EMBL" id="MBK8889118.1"/>
    </source>
</evidence>
<dbReference type="Pfam" id="PF03734">
    <property type="entry name" value="YkuD"/>
    <property type="match status" value="1"/>
</dbReference>
<evidence type="ECO:0000259" key="1">
    <source>
        <dbReference type="Pfam" id="PF03734"/>
    </source>
</evidence>
<dbReference type="EMBL" id="JADKBR010000001">
    <property type="protein sequence ID" value="MBK8889118.1"/>
    <property type="molecule type" value="Genomic_DNA"/>
</dbReference>
<protein>
    <recommendedName>
        <fullName evidence="1">L,D-TPase catalytic domain-containing protein</fullName>
    </recommendedName>
</protein>
<comment type="caution">
    <text evidence="2">The sequence shown here is derived from an EMBL/GenBank/DDBJ whole genome shotgun (WGS) entry which is preliminary data.</text>
</comment>
<proteinExistence type="predicted"/>
<sequence>MAFASFVPPTQDTAPALALSRQLLLVVAPSWNSCSAQLQRFQRVRLDGDWRSVGPAIAVSLGKSGLAWGRGLHPQVGGAEPEKNEGDGCAPAGIFAITALFGYADPDTPLARAAKLPYLCATRDLKCIDDPVSAHYNRIVDQTAIARPDWFSCEDMLRGDERYAVGAVVGHNCDPVVPGAGSCIFLHVWAAPGVPTAGCTAMSLADMTEIAGWLDGAAAPLLVQLPQAEYERFREAWGLPVFAP</sequence>
<dbReference type="PANTHER" id="PTHR38589:SF1">
    <property type="entry name" value="BLR0621 PROTEIN"/>
    <property type="match status" value="1"/>
</dbReference>
<accession>A0A9D7LNE7</accession>
<dbReference type="Proteomes" id="UP000808146">
    <property type="component" value="Unassembled WGS sequence"/>
</dbReference>
<dbReference type="AlphaFoldDB" id="A0A9D7LNE7"/>
<gene>
    <name evidence="2" type="ORF">IPN75_01420</name>
</gene>
<feature type="domain" description="L,D-TPase catalytic" evidence="1">
    <location>
        <begin position="59"/>
        <end position="215"/>
    </location>
</feature>
<dbReference type="PANTHER" id="PTHR38589">
    <property type="entry name" value="BLR0621 PROTEIN"/>
    <property type="match status" value="1"/>
</dbReference>
<evidence type="ECO:0000313" key="3">
    <source>
        <dbReference type="Proteomes" id="UP000808146"/>
    </source>
</evidence>
<reference evidence="2" key="1">
    <citation type="submission" date="2020-10" db="EMBL/GenBank/DDBJ databases">
        <title>Connecting structure to function with the recovery of over 1000 high-quality activated sludge metagenome-assembled genomes encoding full-length rRNA genes using long-read sequencing.</title>
        <authorList>
            <person name="Singleton C.M."/>
            <person name="Petriglieri F."/>
            <person name="Kristensen J.M."/>
            <person name="Kirkegaard R.H."/>
            <person name="Michaelsen T.Y."/>
            <person name="Andersen M.H."/>
            <person name="Karst S.M."/>
            <person name="Dueholm M.S."/>
            <person name="Nielsen P.H."/>
            <person name="Albertsen M."/>
        </authorList>
    </citation>
    <scope>NUCLEOTIDE SEQUENCE</scope>
    <source>
        <strain evidence="2">OdNE_18-Q3-R46-58_BAT3C.305</strain>
    </source>
</reference>